<dbReference type="SUPFAM" id="SSF55154">
    <property type="entry name" value="CYTH-like phosphatases"/>
    <property type="match status" value="1"/>
</dbReference>
<keyword evidence="5" id="KW-0949">S-adenosyl-L-methionine</keyword>
<keyword evidence="8" id="KW-0342">GTP-binding</keyword>
<feature type="domain" description="MRNA cap 0 methyltransferase" evidence="9">
    <location>
        <begin position="1024"/>
        <end position="1307"/>
    </location>
</feature>
<protein>
    <recommendedName>
        <fullName evidence="2">mRNA (guanine-N(7))-methyltransferase</fullName>
        <ecNumber evidence="2">2.1.1.56</ecNumber>
    </recommendedName>
</protein>
<dbReference type="GO" id="GO:0004482">
    <property type="term" value="F:mRNA 5'-cap (guanine-N7-)-methyltransferase activity"/>
    <property type="evidence" value="ECO:0007669"/>
    <property type="project" value="UniProtKB-EC"/>
</dbReference>
<accession>A0A6C0B3T2</accession>
<dbReference type="UniPathway" id="UPA00922"/>
<dbReference type="EC" id="2.1.1.56" evidence="2"/>
<evidence type="ECO:0000256" key="8">
    <source>
        <dbReference type="ARBA" id="ARBA00023134"/>
    </source>
</evidence>
<dbReference type="GO" id="GO:0003723">
    <property type="term" value="F:RNA binding"/>
    <property type="evidence" value="ECO:0007669"/>
    <property type="project" value="UniProtKB-KW"/>
</dbReference>
<dbReference type="GO" id="GO:0005634">
    <property type="term" value="C:nucleus"/>
    <property type="evidence" value="ECO:0007669"/>
    <property type="project" value="TreeGrafter"/>
</dbReference>
<dbReference type="CDD" id="cd02440">
    <property type="entry name" value="AdoMet_MTases"/>
    <property type="match status" value="1"/>
</dbReference>
<evidence type="ECO:0000256" key="3">
    <source>
        <dbReference type="ARBA" id="ARBA00022603"/>
    </source>
</evidence>
<organism evidence="10">
    <name type="scientific">viral metagenome</name>
    <dbReference type="NCBI Taxonomy" id="1070528"/>
    <lineage>
        <taxon>unclassified sequences</taxon>
        <taxon>metagenomes</taxon>
        <taxon>organismal metagenomes</taxon>
    </lineage>
</organism>
<dbReference type="Gene3D" id="2.40.50.140">
    <property type="entry name" value="Nucleic acid-binding proteins"/>
    <property type="match status" value="1"/>
</dbReference>
<evidence type="ECO:0000256" key="5">
    <source>
        <dbReference type="ARBA" id="ARBA00022691"/>
    </source>
</evidence>
<dbReference type="Pfam" id="PF03291">
    <property type="entry name" value="mRNA_G-N7_MeTrfase"/>
    <property type="match status" value="1"/>
</dbReference>
<evidence type="ECO:0000256" key="7">
    <source>
        <dbReference type="ARBA" id="ARBA00022884"/>
    </source>
</evidence>
<sequence>MALPYIDFKDTIILKRKPKINDTIILYDPNLIDIVSKSESTIKPYLAEGTKFIIDSNIVDDGEIDTSFIIIRPMVSSKVTRPNDDEIQLKTNIKNIRQILNPDNIRDNLQGNMKEITSELSIIDIFSPNIFPRSALDDDCEKYDTQLLQNYCENIKNNYNIPELETELRTFQNIAAYGGINNTLNSYQYNNIIDVLTKSGCFYKLHEKPSESLDIMISPGIPNLRFTIEGKDNIIKYCSTNIIPKNKFVKAIYKDEYKFMHDTSNLYGAELENYYQHYFKQRKTSSDFKKGVFNLYSLRTKLGGKLEIPFELSKNKRKWVLNRDNLSNSESIKSSIKKADFSIKRFNKLESERGSKYLKIFRLKSRTTFIYNSVIRIDLTKVKNSKTEVLLQNNRYNIEMAPKHNFIASDIVNQGEHYEVEIELINTMNLSLEEMMKNAHTALNIIKYLNSIINERPGFTHTNLKDNVICVYKKQVENLIKTRHNNLLKTGKIKGKFNKKRIYNHYISPKVKSLDIDEVQVPLDDIADGSSEKSIMKGYCVTEKADGLANMLFVYSETGIVIEKDDLFEVFDLEGHVFYIDSNLRIYNGYLHLPKEQQWRFISDTGEDNSSSPIQGNVFLLNGEFLNFDKRRQKMNKFGIYDTYIYAGIDTCQKPLLSDTVDSSVAEPVDRISLANKFVACLEESSDDSSDELSQYNWFSVENFCKQFYMATITEDIFTQSKKIWDNQPTFDYKLDGLVYTPVMEDVGFTNKNSNYLINPSATWYRNLKWKPLEENTIDFLIKFKKYKSKSYNNSTIYKKEIVSKSNSKDRYYVLEFYSTGKINGKSKPVRFYPDNYPNDECVGLFKLNKNNVIVDEEGNVINDNTIAEVIYNPTGNKYDQFKILRTRYDKTYQYKNLISYQKDIFKKIEKTISLMNQTRNTKNEKQFIEYMKRAFFTRKDRYEIKTLNRVSEIMEMYADYTDVQNNKYKYNFGNSTFVACIIWKALHVPITTNMITTGRGLPTIEEDASVYYNPKYSSRAKSLTIRLQSYHNKYIKDERLIKKVADLLRKRNGLTYKISLLDMAVGKGGDIFKWANNKISDCTGIDISSDNINNSTNGAWVRYANCKKRYRRNAPNMIFDTLNTSLNLKDNLPAIFTTGKKFDIISVMFALHYFFKDKTTLDGFVKNIVQNIKQGGYLIGACFNGSKCHEKLSLDNSIEYKLGDQLLLKVDKLYDDEEFEENATSLGKKISVEMYTIGTTNIEYLVNFNYFKSVLEEQGITLIELTDFDNIGILSSEMKTILNLKEMTPIERSISDLNSLFIFQKN</sequence>
<dbReference type="InterPro" id="IPR004971">
    <property type="entry name" value="mRNA_G-N7_MeTrfase_dom"/>
</dbReference>
<comment type="pathway">
    <text evidence="1">mRNA processing; mRNA capping.</text>
</comment>
<evidence type="ECO:0000256" key="4">
    <source>
        <dbReference type="ARBA" id="ARBA00022679"/>
    </source>
</evidence>
<dbReference type="InterPro" id="IPR039753">
    <property type="entry name" value="RG7MT1"/>
</dbReference>
<keyword evidence="3" id="KW-0489">Methyltransferase</keyword>
<evidence type="ECO:0000256" key="6">
    <source>
        <dbReference type="ARBA" id="ARBA00022741"/>
    </source>
</evidence>
<dbReference type="PANTHER" id="PTHR12189:SF2">
    <property type="entry name" value="MRNA CAP GUANINE-N7 METHYLTRANSFERASE"/>
    <property type="match status" value="1"/>
</dbReference>
<evidence type="ECO:0000313" key="10">
    <source>
        <dbReference type="EMBL" id="QHS86690.1"/>
    </source>
</evidence>
<dbReference type="InterPro" id="IPR033469">
    <property type="entry name" value="CYTH-like_dom_sf"/>
</dbReference>
<name>A0A6C0B3T2_9ZZZZ</name>
<evidence type="ECO:0000256" key="1">
    <source>
        <dbReference type="ARBA" id="ARBA00005129"/>
    </source>
</evidence>
<dbReference type="EMBL" id="MN739060">
    <property type="protein sequence ID" value="QHS86690.1"/>
    <property type="molecule type" value="Genomic_DNA"/>
</dbReference>
<dbReference type="SUPFAM" id="SSF53335">
    <property type="entry name" value="S-adenosyl-L-methionine-dependent methyltransferases"/>
    <property type="match status" value="1"/>
</dbReference>
<keyword evidence="4" id="KW-0808">Transferase</keyword>
<reference evidence="10" key="1">
    <citation type="journal article" date="2020" name="Nature">
        <title>Giant virus diversity and host interactions through global metagenomics.</title>
        <authorList>
            <person name="Schulz F."/>
            <person name="Roux S."/>
            <person name="Paez-Espino D."/>
            <person name="Jungbluth S."/>
            <person name="Walsh D.A."/>
            <person name="Denef V.J."/>
            <person name="McMahon K.D."/>
            <person name="Konstantinidis K.T."/>
            <person name="Eloe-Fadrosh E.A."/>
            <person name="Kyrpides N.C."/>
            <person name="Woyke T."/>
        </authorList>
    </citation>
    <scope>NUCLEOTIDE SEQUENCE</scope>
    <source>
        <strain evidence="10">GVMAG-M-3300009422-16</strain>
    </source>
</reference>
<keyword evidence="6" id="KW-0547">Nucleotide-binding</keyword>
<dbReference type="Gene3D" id="3.40.50.150">
    <property type="entry name" value="Vaccinia Virus protein VP39"/>
    <property type="match status" value="1"/>
</dbReference>
<dbReference type="InterPro" id="IPR029063">
    <property type="entry name" value="SAM-dependent_MTases_sf"/>
</dbReference>
<evidence type="ECO:0000259" key="9">
    <source>
        <dbReference type="PROSITE" id="PS51562"/>
    </source>
</evidence>
<dbReference type="PANTHER" id="PTHR12189">
    <property type="entry name" value="MRNA GUANINE-7- METHYLTRANSFERASE"/>
    <property type="match status" value="1"/>
</dbReference>
<proteinExistence type="predicted"/>
<dbReference type="PROSITE" id="PS51562">
    <property type="entry name" value="RNA_CAP0_MT"/>
    <property type="match status" value="1"/>
</dbReference>
<keyword evidence="7" id="KW-0694">RNA-binding</keyword>
<dbReference type="GO" id="GO:0005525">
    <property type="term" value="F:GTP binding"/>
    <property type="evidence" value="ECO:0007669"/>
    <property type="project" value="UniProtKB-KW"/>
</dbReference>
<dbReference type="InterPro" id="IPR012340">
    <property type="entry name" value="NA-bd_OB-fold"/>
</dbReference>
<evidence type="ECO:0000256" key="2">
    <source>
        <dbReference type="ARBA" id="ARBA00011926"/>
    </source>
</evidence>